<gene>
    <name evidence="14" type="primary">msbA</name>
    <name evidence="14" type="ORF">IFO68_19800</name>
</gene>
<dbReference type="SMART" id="SM00382">
    <property type="entry name" value="AAA"/>
    <property type="match status" value="1"/>
</dbReference>
<dbReference type="InterPro" id="IPR003593">
    <property type="entry name" value="AAA+_ATPase"/>
</dbReference>
<dbReference type="Pfam" id="PF00005">
    <property type="entry name" value="ABC_tran"/>
    <property type="match status" value="1"/>
</dbReference>
<comment type="subcellular location">
    <subcellularLocation>
        <location evidence="1">Cell membrane</location>
        <topology evidence="1">Multi-pass membrane protein</topology>
    </subcellularLocation>
</comment>
<dbReference type="InterPro" id="IPR003439">
    <property type="entry name" value="ABC_transporter-like_ATP-bd"/>
</dbReference>
<evidence type="ECO:0000256" key="6">
    <source>
        <dbReference type="ARBA" id="ARBA00022840"/>
    </source>
</evidence>
<dbReference type="GO" id="GO:0005524">
    <property type="term" value="F:ATP binding"/>
    <property type="evidence" value="ECO:0007669"/>
    <property type="project" value="UniProtKB-KW"/>
</dbReference>
<evidence type="ECO:0000259" key="12">
    <source>
        <dbReference type="PROSITE" id="PS50893"/>
    </source>
</evidence>
<dbReference type="CDD" id="cd18552">
    <property type="entry name" value="ABC_6TM_MsbA_like"/>
    <property type="match status" value="1"/>
</dbReference>
<dbReference type="InterPro" id="IPR036640">
    <property type="entry name" value="ABC1_TM_sf"/>
</dbReference>
<proteinExistence type="predicted"/>
<evidence type="ECO:0000256" key="1">
    <source>
        <dbReference type="ARBA" id="ARBA00004651"/>
    </source>
</evidence>
<feature type="transmembrane region" description="Helical" evidence="11">
    <location>
        <begin position="72"/>
        <end position="95"/>
    </location>
</feature>
<organism evidence="14 15">
    <name type="scientific">Photobacterium arenosum</name>
    <dbReference type="NCBI Taxonomy" id="2774143"/>
    <lineage>
        <taxon>Bacteria</taxon>
        <taxon>Pseudomonadati</taxon>
        <taxon>Pseudomonadota</taxon>
        <taxon>Gammaproteobacteria</taxon>
        <taxon>Vibrionales</taxon>
        <taxon>Vibrionaceae</taxon>
        <taxon>Photobacterium</taxon>
    </lineage>
</organism>
<dbReference type="InterPro" id="IPR027417">
    <property type="entry name" value="P-loop_NTPase"/>
</dbReference>
<dbReference type="PROSITE" id="PS00211">
    <property type="entry name" value="ABC_TRANSPORTER_1"/>
    <property type="match status" value="1"/>
</dbReference>
<dbReference type="Pfam" id="PF00664">
    <property type="entry name" value="ABC_membrane"/>
    <property type="match status" value="1"/>
</dbReference>
<dbReference type="PANTHER" id="PTHR43394">
    <property type="entry name" value="ATP-DEPENDENT PERMEASE MDL1, MITOCHONDRIAL"/>
    <property type="match status" value="1"/>
</dbReference>
<evidence type="ECO:0000256" key="9">
    <source>
        <dbReference type="ARBA" id="ARBA00023055"/>
    </source>
</evidence>
<feature type="transmembrane region" description="Helical" evidence="11">
    <location>
        <begin position="247"/>
        <end position="273"/>
    </location>
</feature>
<keyword evidence="9" id="KW-0445">Lipid transport</keyword>
<evidence type="ECO:0000256" key="4">
    <source>
        <dbReference type="ARBA" id="ARBA00022692"/>
    </source>
</evidence>
<dbReference type="InterPro" id="IPR011917">
    <property type="entry name" value="ABC_transpr_lipidA"/>
</dbReference>
<dbReference type="Proteomes" id="UP000649768">
    <property type="component" value="Unassembled WGS sequence"/>
</dbReference>
<keyword evidence="3" id="KW-1003">Cell membrane</keyword>
<keyword evidence="7" id="KW-1278">Translocase</keyword>
<dbReference type="EMBL" id="JACYTP010000017">
    <property type="protein sequence ID" value="MBD8514925.1"/>
    <property type="molecule type" value="Genomic_DNA"/>
</dbReference>
<dbReference type="NCBIfam" id="NF008381">
    <property type="entry name" value="PRK11176.1"/>
    <property type="match status" value="1"/>
</dbReference>
<evidence type="ECO:0000313" key="15">
    <source>
        <dbReference type="Proteomes" id="UP000649768"/>
    </source>
</evidence>
<feature type="domain" description="ABC transmembrane type-1" evidence="13">
    <location>
        <begin position="28"/>
        <end position="313"/>
    </location>
</feature>
<dbReference type="NCBIfam" id="TIGR02203">
    <property type="entry name" value="MsbA_lipidA"/>
    <property type="match status" value="1"/>
</dbReference>
<keyword evidence="5" id="KW-0547">Nucleotide-binding</keyword>
<evidence type="ECO:0000256" key="8">
    <source>
        <dbReference type="ARBA" id="ARBA00022989"/>
    </source>
</evidence>
<sequence>MIQANDQSTWDTFKRLWPSISLYKAGLIAAVIALIINAASDALMLSMIKPLMDESFGGLNSVDSNFLAKMPFYLLGLMLVRGLSGFVSTYCLSWVSGNVVMNMRRQVFNHFMTMPVSFFDKESSGALLSRITYDTEQVASATSGALVSLVREGATIIALMGMMFWNSWQLSAILLVIAPVVAVSIRVVSKRFRLISKNMQDTMGSVTSSAEQMLKGHKVVLSYGGQQVEKNRFEQVSNRMRQQTMKLVSAQAIANPVIQLIASMALVAVLILANTESLRSELTPGTFALIFGAMFGMMRPLKALTNVTSQFQRGMAACQTLFGILELETEKDHGTYETQRVKGDVAFNDVTFTYPTKDTPALRNVSFDLPAGKTLALVGRSGSGKSTIANLLTRFYDIDSGLISIDGRDIHDYKLANLRDQVAIVSQNVHLFNDTIANNIAYASDDKYSRKDIEKAAELAYAMDFIQGMDQGLDTVIGENGVSLSGGQRQRIAIARALLRDAPVLILDEATSALDTESERAIQAALDELQKDKTVLVIAHRLSTIENADEILVVDEGEIIERGVHAALLEKDGAYAQLHRIQFGE</sequence>
<evidence type="ECO:0000256" key="11">
    <source>
        <dbReference type="SAM" id="Phobius"/>
    </source>
</evidence>
<evidence type="ECO:0000256" key="10">
    <source>
        <dbReference type="ARBA" id="ARBA00023136"/>
    </source>
</evidence>
<keyword evidence="6 14" id="KW-0067">ATP-binding</keyword>
<evidence type="ECO:0000256" key="2">
    <source>
        <dbReference type="ARBA" id="ARBA00022448"/>
    </source>
</evidence>
<dbReference type="RefSeq" id="WP_192017517.1">
    <property type="nucleotide sequence ID" value="NZ_JACYTP010000017.1"/>
</dbReference>
<protein>
    <submittedName>
        <fullName evidence="14">Lipid A ABC transporter ATP-binding protein/permease MsbA</fullName>
    </submittedName>
</protein>
<evidence type="ECO:0000313" key="14">
    <source>
        <dbReference type="EMBL" id="MBD8514925.1"/>
    </source>
</evidence>
<dbReference type="Gene3D" id="1.20.1560.10">
    <property type="entry name" value="ABC transporter type 1, transmembrane domain"/>
    <property type="match status" value="1"/>
</dbReference>
<feature type="domain" description="ABC transporter" evidence="12">
    <location>
        <begin position="345"/>
        <end position="581"/>
    </location>
</feature>
<dbReference type="PANTHER" id="PTHR43394:SF1">
    <property type="entry name" value="ATP-BINDING CASSETTE SUB-FAMILY B MEMBER 10, MITOCHONDRIAL"/>
    <property type="match status" value="1"/>
</dbReference>
<keyword evidence="8 11" id="KW-1133">Transmembrane helix</keyword>
<keyword evidence="10 11" id="KW-0472">Membrane</keyword>
<dbReference type="PROSITE" id="PS50893">
    <property type="entry name" value="ABC_TRANSPORTER_2"/>
    <property type="match status" value="1"/>
</dbReference>
<dbReference type="SUPFAM" id="SSF52540">
    <property type="entry name" value="P-loop containing nucleoside triphosphate hydrolases"/>
    <property type="match status" value="1"/>
</dbReference>
<name>A0ABR9BT30_9GAMM</name>
<evidence type="ECO:0000256" key="5">
    <source>
        <dbReference type="ARBA" id="ARBA00022741"/>
    </source>
</evidence>
<dbReference type="PROSITE" id="PS50929">
    <property type="entry name" value="ABC_TM1F"/>
    <property type="match status" value="1"/>
</dbReference>
<evidence type="ECO:0000256" key="3">
    <source>
        <dbReference type="ARBA" id="ARBA00022475"/>
    </source>
</evidence>
<keyword evidence="4 11" id="KW-0812">Transmembrane</keyword>
<accession>A0ABR9BT30</accession>
<dbReference type="InterPro" id="IPR039421">
    <property type="entry name" value="Type_1_exporter"/>
</dbReference>
<dbReference type="SUPFAM" id="SSF90123">
    <property type="entry name" value="ABC transporter transmembrane region"/>
    <property type="match status" value="1"/>
</dbReference>
<evidence type="ECO:0000256" key="7">
    <source>
        <dbReference type="ARBA" id="ARBA00022967"/>
    </source>
</evidence>
<feature type="transmembrane region" description="Helical" evidence="11">
    <location>
        <begin position="20"/>
        <end position="39"/>
    </location>
</feature>
<dbReference type="InterPro" id="IPR017871">
    <property type="entry name" value="ABC_transporter-like_CS"/>
</dbReference>
<evidence type="ECO:0000259" key="13">
    <source>
        <dbReference type="PROSITE" id="PS50929"/>
    </source>
</evidence>
<keyword evidence="2" id="KW-0813">Transport</keyword>
<reference evidence="14 15" key="1">
    <citation type="submission" date="2020-09" db="EMBL/GenBank/DDBJ databases">
        <title>Photobacterium sp. CAU 1568 isolated from sand of Sido Beach.</title>
        <authorList>
            <person name="Kim W."/>
        </authorList>
    </citation>
    <scope>NUCLEOTIDE SEQUENCE [LARGE SCALE GENOMIC DNA]</scope>
    <source>
        <strain evidence="14 15">CAU 1568</strain>
    </source>
</reference>
<keyword evidence="15" id="KW-1185">Reference proteome</keyword>
<dbReference type="InterPro" id="IPR011527">
    <property type="entry name" value="ABC1_TM_dom"/>
</dbReference>
<dbReference type="CDD" id="cd03251">
    <property type="entry name" value="ABCC_MsbA"/>
    <property type="match status" value="1"/>
</dbReference>
<dbReference type="Gene3D" id="3.40.50.300">
    <property type="entry name" value="P-loop containing nucleotide triphosphate hydrolases"/>
    <property type="match status" value="1"/>
</dbReference>
<comment type="caution">
    <text evidence="14">The sequence shown here is derived from an EMBL/GenBank/DDBJ whole genome shotgun (WGS) entry which is preliminary data.</text>
</comment>
<feature type="transmembrane region" description="Helical" evidence="11">
    <location>
        <begin position="168"/>
        <end position="189"/>
    </location>
</feature>